<dbReference type="Proteomes" id="UP000299084">
    <property type="component" value="Unassembled WGS sequence"/>
</dbReference>
<gene>
    <name evidence="1" type="ORF">Cadr_000020163</name>
</gene>
<keyword evidence="2" id="KW-1185">Reference proteome</keyword>
<accession>A0A5N4CZ77</accession>
<sequence length="71" mass="7707">MDILEKAAVIPMIVEKLTHEEDLPQDLEKGPGNLLVDSSADCDSVALLQKFSLDSTSQGSHRSQVQGPNQM</sequence>
<evidence type="ECO:0000313" key="2">
    <source>
        <dbReference type="Proteomes" id="UP000299084"/>
    </source>
</evidence>
<proteinExistence type="predicted"/>
<organism evidence="1 2">
    <name type="scientific">Camelus dromedarius</name>
    <name type="common">Dromedary</name>
    <name type="synonym">Arabian camel</name>
    <dbReference type="NCBI Taxonomy" id="9838"/>
    <lineage>
        <taxon>Eukaryota</taxon>
        <taxon>Metazoa</taxon>
        <taxon>Chordata</taxon>
        <taxon>Craniata</taxon>
        <taxon>Vertebrata</taxon>
        <taxon>Euteleostomi</taxon>
        <taxon>Mammalia</taxon>
        <taxon>Eutheria</taxon>
        <taxon>Laurasiatheria</taxon>
        <taxon>Artiodactyla</taxon>
        <taxon>Tylopoda</taxon>
        <taxon>Camelidae</taxon>
        <taxon>Camelus</taxon>
    </lineage>
</organism>
<dbReference type="EMBL" id="JWIN03000017">
    <property type="protein sequence ID" value="KAB1264087.1"/>
    <property type="molecule type" value="Genomic_DNA"/>
</dbReference>
<comment type="caution">
    <text evidence="1">The sequence shown here is derived from an EMBL/GenBank/DDBJ whole genome shotgun (WGS) entry which is preliminary data.</text>
</comment>
<name>A0A5N4CZ77_CAMDR</name>
<protein>
    <submittedName>
        <fullName evidence="1">Uncharacterized protein</fullName>
    </submittedName>
</protein>
<evidence type="ECO:0000313" key="1">
    <source>
        <dbReference type="EMBL" id="KAB1264087.1"/>
    </source>
</evidence>
<reference evidence="1 2" key="1">
    <citation type="journal article" date="2019" name="Mol. Ecol. Resour.">
        <title>Improving Illumina assemblies with Hi-C and long reads: an example with the North African dromedary.</title>
        <authorList>
            <person name="Elbers J.P."/>
            <person name="Rogers M.F."/>
            <person name="Perelman P.L."/>
            <person name="Proskuryakova A.A."/>
            <person name="Serdyukova N.A."/>
            <person name="Johnson W.E."/>
            <person name="Horin P."/>
            <person name="Corander J."/>
            <person name="Murphy D."/>
            <person name="Burger P.A."/>
        </authorList>
    </citation>
    <scope>NUCLEOTIDE SEQUENCE [LARGE SCALE GENOMIC DNA]</scope>
    <source>
        <strain evidence="1">Drom800</strain>
        <tissue evidence="1">Blood</tissue>
    </source>
</reference>
<dbReference type="AlphaFoldDB" id="A0A5N4CZ77"/>